<evidence type="ECO:0000259" key="3">
    <source>
        <dbReference type="PROSITE" id="PS50110"/>
    </source>
</evidence>
<accession>A0A3S0SF13</accession>
<dbReference type="RefSeq" id="WP_097544222.1">
    <property type="nucleotide sequence ID" value="NZ_BMFI01000002.1"/>
</dbReference>
<reference evidence="4 6" key="2">
    <citation type="submission" date="2017-09" db="EMBL/GenBank/DDBJ databases">
        <title>Comparative genomics of rhizobia isolated from Phaseolus vulgaris in China.</title>
        <authorList>
            <person name="Tong W."/>
        </authorList>
    </citation>
    <scope>NUCLEOTIDE SEQUENCE [LARGE SCALE GENOMIC DNA]</scope>
    <source>
        <strain evidence="4 6">Y27</strain>
    </source>
</reference>
<feature type="domain" description="Response regulatory" evidence="3">
    <location>
        <begin position="7"/>
        <end position="121"/>
    </location>
</feature>
<dbReference type="EMBL" id="NWSL01000016">
    <property type="protein sequence ID" value="PDS49611.1"/>
    <property type="molecule type" value="Genomic_DNA"/>
</dbReference>
<evidence type="ECO:0000313" key="5">
    <source>
        <dbReference type="EMBL" id="RUM04528.1"/>
    </source>
</evidence>
<dbReference type="AlphaFoldDB" id="A0A3S0SF13"/>
<proteinExistence type="predicted"/>
<evidence type="ECO:0000256" key="1">
    <source>
        <dbReference type="ARBA" id="ARBA00022553"/>
    </source>
</evidence>
<dbReference type="SMART" id="SM00448">
    <property type="entry name" value="REC"/>
    <property type="match status" value="1"/>
</dbReference>
<comment type="caution">
    <text evidence="5">The sequence shown here is derived from an EMBL/GenBank/DDBJ whole genome shotgun (WGS) entry which is preliminary data.</text>
</comment>
<reference evidence="5" key="3">
    <citation type="submission" date="2018-11" db="EMBL/GenBank/DDBJ databases">
        <authorList>
            <person name="Huo Y."/>
        </authorList>
    </citation>
    <scope>NUCLEOTIDE SEQUENCE</scope>
    <source>
        <strain evidence="5">CCBAU 23252</strain>
    </source>
</reference>
<dbReference type="Proteomes" id="UP000273611">
    <property type="component" value="Unassembled WGS sequence"/>
</dbReference>
<dbReference type="GO" id="GO:0000160">
    <property type="term" value="P:phosphorelay signal transduction system"/>
    <property type="evidence" value="ECO:0007669"/>
    <property type="project" value="InterPro"/>
</dbReference>
<dbReference type="InterPro" id="IPR011006">
    <property type="entry name" value="CheY-like_superfamily"/>
</dbReference>
<keyword evidence="1 2" id="KW-0597">Phosphoprotein</keyword>
<dbReference type="SUPFAM" id="SSF52172">
    <property type="entry name" value="CheY-like"/>
    <property type="match status" value="1"/>
</dbReference>
<protein>
    <submittedName>
        <fullName evidence="5">Response regulator</fullName>
    </submittedName>
</protein>
<dbReference type="GeneID" id="75216272"/>
<dbReference type="PANTHER" id="PTHR44591:SF25">
    <property type="entry name" value="CHEMOTAXIS TWO-COMPONENT RESPONSE REGULATOR"/>
    <property type="match status" value="1"/>
</dbReference>
<dbReference type="Proteomes" id="UP000219972">
    <property type="component" value="Unassembled WGS sequence"/>
</dbReference>
<dbReference type="InterPro" id="IPR001789">
    <property type="entry name" value="Sig_transdc_resp-reg_receiver"/>
</dbReference>
<dbReference type="PANTHER" id="PTHR44591">
    <property type="entry name" value="STRESS RESPONSE REGULATOR PROTEIN 1"/>
    <property type="match status" value="1"/>
</dbReference>
<dbReference type="InterPro" id="IPR050595">
    <property type="entry name" value="Bact_response_regulator"/>
</dbReference>
<sequence length="131" mass="14105">MPTKKPLIAIVDDDESMREAIKGLIRSMGFDAETFSSADDFLRFPDIRRTACLVTDINMPGMSGLDLHHRLVALGKSVPTVLITAFPEKNVRASALGADVVGCLTKPFGEQILLDCIRSALVLNSEGESGS</sequence>
<keyword evidence="6" id="KW-1185">Reference proteome</keyword>
<evidence type="ECO:0000313" key="6">
    <source>
        <dbReference type="Proteomes" id="UP000219972"/>
    </source>
</evidence>
<evidence type="ECO:0000256" key="2">
    <source>
        <dbReference type="PROSITE-ProRule" id="PRU00169"/>
    </source>
</evidence>
<dbReference type="PROSITE" id="PS50110">
    <property type="entry name" value="RESPONSE_REGULATORY"/>
    <property type="match status" value="1"/>
</dbReference>
<reference evidence="5 7" key="1">
    <citation type="journal article" date="2015" name="Int. J. Syst. Evol. Microbiol.">
        <title>Rhizobium anhuiense sp. nov., isolated from effective nodules of Vicia faba and Pisum sativum.</title>
        <authorList>
            <person name="Zhang Y.J."/>
            <person name="Zheng W.T."/>
            <person name="Everall I."/>
            <person name="Young J.P."/>
            <person name="Zhang X.X."/>
            <person name="Tian C.F."/>
            <person name="Sui X.H."/>
            <person name="Wang E.T."/>
            <person name="Chen W.X."/>
        </authorList>
    </citation>
    <scope>NUCLEOTIDE SEQUENCE [LARGE SCALE GENOMIC DNA]</scope>
    <source>
        <strain evidence="5 7">CCBAU 23252</strain>
    </source>
</reference>
<evidence type="ECO:0000313" key="4">
    <source>
        <dbReference type="EMBL" id="PDS49611.1"/>
    </source>
</evidence>
<feature type="modified residue" description="4-aspartylphosphate" evidence="2">
    <location>
        <position position="56"/>
    </location>
</feature>
<name>A0A3S0SF13_9HYPH</name>
<dbReference type="EMBL" id="RIBW01000001">
    <property type="protein sequence ID" value="RUM04528.1"/>
    <property type="molecule type" value="Genomic_DNA"/>
</dbReference>
<dbReference type="Pfam" id="PF00072">
    <property type="entry name" value="Response_reg"/>
    <property type="match status" value="1"/>
</dbReference>
<gene>
    <name evidence="4" type="ORF">CO662_23795</name>
    <name evidence="5" type="ORF">EEQ99_03100</name>
</gene>
<dbReference type="Gene3D" id="3.40.50.2300">
    <property type="match status" value="1"/>
</dbReference>
<evidence type="ECO:0000313" key="7">
    <source>
        <dbReference type="Proteomes" id="UP000273611"/>
    </source>
</evidence>
<organism evidence="5 7">
    <name type="scientific">Rhizobium anhuiense</name>
    <dbReference type="NCBI Taxonomy" id="1184720"/>
    <lineage>
        <taxon>Bacteria</taxon>
        <taxon>Pseudomonadati</taxon>
        <taxon>Pseudomonadota</taxon>
        <taxon>Alphaproteobacteria</taxon>
        <taxon>Hyphomicrobiales</taxon>
        <taxon>Rhizobiaceae</taxon>
        <taxon>Rhizobium/Agrobacterium group</taxon>
        <taxon>Rhizobium</taxon>
    </lineage>
</organism>